<dbReference type="InterPro" id="IPR044880">
    <property type="entry name" value="NCX_ion-bd_dom_sf"/>
</dbReference>
<reference evidence="7 8" key="1">
    <citation type="submission" date="2018-07" db="EMBL/GenBank/DDBJ databases">
        <title>Genomic Encyclopedia of Type Strains, Phase IV (KMG-IV): sequencing the most valuable type-strain genomes for metagenomic binning, comparative biology and taxonomic classification.</title>
        <authorList>
            <person name="Goeker M."/>
        </authorList>
    </citation>
    <scope>NUCLEOTIDE SEQUENCE [LARGE SCALE GENOMIC DNA]</scope>
    <source>
        <strain evidence="7 8">DSM 4134</strain>
    </source>
</reference>
<dbReference type="AlphaFoldDB" id="A0A3D9KZA5"/>
<feature type="transmembrane region" description="Helical" evidence="5">
    <location>
        <begin position="178"/>
        <end position="201"/>
    </location>
</feature>
<dbReference type="OrthoDB" id="9794225at2"/>
<feature type="transmembrane region" description="Helical" evidence="5">
    <location>
        <begin position="256"/>
        <end position="275"/>
    </location>
</feature>
<evidence type="ECO:0000256" key="1">
    <source>
        <dbReference type="ARBA" id="ARBA00004141"/>
    </source>
</evidence>
<keyword evidence="3 5" id="KW-1133">Transmembrane helix</keyword>
<keyword evidence="8" id="KW-1185">Reference proteome</keyword>
<evidence type="ECO:0000313" key="7">
    <source>
        <dbReference type="EMBL" id="RED95622.1"/>
    </source>
</evidence>
<comment type="caution">
    <text evidence="7">The sequence shown here is derived from an EMBL/GenBank/DDBJ whole genome shotgun (WGS) entry which is preliminary data.</text>
</comment>
<dbReference type="GO" id="GO:0005262">
    <property type="term" value="F:calcium channel activity"/>
    <property type="evidence" value="ECO:0007669"/>
    <property type="project" value="TreeGrafter"/>
</dbReference>
<keyword evidence="2 5" id="KW-0812">Transmembrane</keyword>
<dbReference type="PANTHER" id="PTHR10846:SF8">
    <property type="entry name" value="INNER MEMBRANE PROTEIN YRBG"/>
    <property type="match status" value="1"/>
</dbReference>
<feature type="transmembrane region" description="Helical" evidence="5">
    <location>
        <begin position="88"/>
        <end position="105"/>
    </location>
</feature>
<feature type="transmembrane region" description="Helical" evidence="5">
    <location>
        <begin position="147"/>
        <end position="166"/>
    </location>
</feature>
<dbReference type="InterPro" id="IPR004481">
    <property type="entry name" value="K/Na/Ca-exchanger"/>
</dbReference>
<dbReference type="Gene3D" id="1.20.1420.30">
    <property type="entry name" value="NCX, central ion-binding region"/>
    <property type="match status" value="2"/>
</dbReference>
<evidence type="ECO:0000313" key="8">
    <source>
        <dbReference type="Proteomes" id="UP000256779"/>
    </source>
</evidence>
<feature type="transmembrane region" description="Helical" evidence="5">
    <location>
        <begin position="314"/>
        <end position="329"/>
    </location>
</feature>
<dbReference type="NCBIfam" id="TIGR00367">
    <property type="entry name" value="calcium/sodium antiporter"/>
    <property type="match status" value="1"/>
</dbReference>
<comment type="subcellular location">
    <subcellularLocation>
        <location evidence="1">Membrane</location>
        <topology evidence="1">Multi-pass membrane protein</topology>
    </subcellularLocation>
</comment>
<dbReference type="RefSeq" id="WP_115869259.1">
    <property type="nucleotide sequence ID" value="NZ_QREG01000017.1"/>
</dbReference>
<evidence type="ECO:0000256" key="4">
    <source>
        <dbReference type="ARBA" id="ARBA00023136"/>
    </source>
</evidence>
<organism evidence="7 8">
    <name type="scientific">Marinoscillum furvescens DSM 4134</name>
    <dbReference type="NCBI Taxonomy" id="1122208"/>
    <lineage>
        <taxon>Bacteria</taxon>
        <taxon>Pseudomonadati</taxon>
        <taxon>Bacteroidota</taxon>
        <taxon>Cytophagia</taxon>
        <taxon>Cytophagales</taxon>
        <taxon>Reichenbachiellaceae</taxon>
        <taxon>Marinoscillum</taxon>
    </lineage>
</organism>
<evidence type="ECO:0000256" key="3">
    <source>
        <dbReference type="ARBA" id="ARBA00022989"/>
    </source>
</evidence>
<proteinExistence type="predicted"/>
<dbReference type="InterPro" id="IPR004837">
    <property type="entry name" value="NaCa_Exmemb"/>
</dbReference>
<feature type="domain" description="Sodium/calcium exchanger membrane region" evidence="6">
    <location>
        <begin position="7"/>
        <end position="162"/>
    </location>
</feature>
<evidence type="ECO:0000256" key="5">
    <source>
        <dbReference type="SAM" id="Phobius"/>
    </source>
</evidence>
<evidence type="ECO:0000259" key="6">
    <source>
        <dbReference type="Pfam" id="PF01699"/>
    </source>
</evidence>
<gene>
    <name evidence="7" type="ORF">C7460_11772</name>
</gene>
<feature type="domain" description="Sodium/calcium exchanger membrane region" evidence="6">
    <location>
        <begin position="187"/>
        <end position="329"/>
    </location>
</feature>
<feature type="transmembrane region" description="Helical" evidence="5">
    <location>
        <begin position="117"/>
        <end position="135"/>
    </location>
</feature>
<accession>A0A3D9KZA5</accession>
<feature type="transmembrane region" description="Helical" evidence="5">
    <location>
        <begin position="287"/>
        <end position="307"/>
    </location>
</feature>
<dbReference type="PANTHER" id="PTHR10846">
    <property type="entry name" value="SODIUM/POTASSIUM/CALCIUM EXCHANGER"/>
    <property type="match status" value="1"/>
</dbReference>
<sequence>MTVIINLLLVAVGFVLLIKGADFLVNGASSLAKRFNVSDIAIGLTVVAMGTSAPELVVNIISGSVTTESAGGAATHDIVFGNIIGSNIFNIFLILGVSSVIYPLTVQRNALWKEIPYSLLATFVFFILVNDQIFFGKDHNALSVIDAGILIVMFLIFLVYIFMNLTRNPDDSELVEDIVIFGSVKTTVMIVLGIAGLIFGGKMIVDNAVEIAKAFDVSEKLIGLTILAAGTSLPELATSAVAAFQKKSDLAVGNIVGSNIFNLLLVIGTTGFIHAPLGFPPALNLDLYFVMGGTFLLFLFMFTFAKYKLDRSEGFLYLLGFVAYMYILFEREGMGFGIFF</sequence>
<name>A0A3D9KZA5_MARFU</name>
<evidence type="ECO:0000256" key="2">
    <source>
        <dbReference type="ARBA" id="ARBA00022692"/>
    </source>
</evidence>
<dbReference type="Pfam" id="PF01699">
    <property type="entry name" value="Na_Ca_ex"/>
    <property type="match status" value="2"/>
</dbReference>
<dbReference type="EMBL" id="QREG01000017">
    <property type="protein sequence ID" value="RED95622.1"/>
    <property type="molecule type" value="Genomic_DNA"/>
</dbReference>
<protein>
    <submittedName>
        <fullName evidence="7">Cation:H+ antiporter</fullName>
    </submittedName>
</protein>
<dbReference type="GO" id="GO:0006874">
    <property type="term" value="P:intracellular calcium ion homeostasis"/>
    <property type="evidence" value="ECO:0007669"/>
    <property type="project" value="TreeGrafter"/>
</dbReference>
<keyword evidence="4 5" id="KW-0472">Membrane</keyword>
<dbReference type="GO" id="GO:0008273">
    <property type="term" value="F:calcium, potassium:sodium antiporter activity"/>
    <property type="evidence" value="ECO:0007669"/>
    <property type="project" value="TreeGrafter"/>
</dbReference>
<dbReference type="GO" id="GO:0005886">
    <property type="term" value="C:plasma membrane"/>
    <property type="evidence" value="ECO:0007669"/>
    <property type="project" value="TreeGrafter"/>
</dbReference>
<dbReference type="Proteomes" id="UP000256779">
    <property type="component" value="Unassembled WGS sequence"/>
</dbReference>